<organism evidence="1">
    <name type="scientific">marine sediment metagenome</name>
    <dbReference type="NCBI Taxonomy" id="412755"/>
    <lineage>
        <taxon>unclassified sequences</taxon>
        <taxon>metagenomes</taxon>
        <taxon>ecological metagenomes</taxon>
    </lineage>
</organism>
<protein>
    <submittedName>
        <fullName evidence="1">Uncharacterized protein</fullName>
    </submittedName>
</protein>
<dbReference type="EMBL" id="BARW01019689">
    <property type="protein sequence ID" value="GAI98287.1"/>
    <property type="molecule type" value="Genomic_DNA"/>
</dbReference>
<dbReference type="AlphaFoldDB" id="X1SYX9"/>
<gene>
    <name evidence="1" type="ORF">S12H4_33417</name>
</gene>
<evidence type="ECO:0000313" key="1">
    <source>
        <dbReference type="EMBL" id="GAI98287.1"/>
    </source>
</evidence>
<accession>X1SYX9</accession>
<comment type="caution">
    <text evidence="1">The sequence shown here is derived from an EMBL/GenBank/DDBJ whole genome shotgun (WGS) entry which is preliminary data.</text>
</comment>
<proteinExistence type="predicted"/>
<sequence length="120" mass="13913">MNMTTFKLKVTLAIIILFVFNANAQDIKYARKQLECLCSPEFHSRAYYNKEDSIAANYQASQFKRFRLRSYVTDYFQEYSFNVNSLEEISVKINSEELEFGIDFMMNPSSGSLSGKLILS</sequence>
<reference evidence="1" key="1">
    <citation type="journal article" date="2014" name="Front. Microbiol.">
        <title>High frequency of phylogenetically diverse reductive dehalogenase-homologous genes in deep subseafloor sedimentary metagenomes.</title>
        <authorList>
            <person name="Kawai M."/>
            <person name="Futagami T."/>
            <person name="Toyoda A."/>
            <person name="Takaki Y."/>
            <person name="Nishi S."/>
            <person name="Hori S."/>
            <person name="Arai W."/>
            <person name="Tsubouchi T."/>
            <person name="Morono Y."/>
            <person name="Uchiyama I."/>
            <person name="Ito T."/>
            <person name="Fujiyama A."/>
            <person name="Inagaki F."/>
            <person name="Takami H."/>
        </authorList>
    </citation>
    <scope>NUCLEOTIDE SEQUENCE</scope>
    <source>
        <strain evidence="1">Expedition CK06-06</strain>
    </source>
</reference>
<name>X1SYX9_9ZZZZ</name>